<dbReference type="PROSITE" id="PS50104">
    <property type="entry name" value="TIR"/>
    <property type="match status" value="1"/>
</dbReference>
<feature type="domain" description="TIR" evidence="1">
    <location>
        <begin position="2"/>
        <end position="129"/>
    </location>
</feature>
<dbReference type="AlphaFoldDB" id="A0A081BVX7"/>
<dbReference type="Pfam" id="PF13289">
    <property type="entry name" value="SIR2_2"/>
    <property type="match status" value="1"/>
</dbReference>
<evidence type="ECO:0000313" key="3">
    <source>
        <dbReference type="Proteomes" id="UP000030661"/>
    </source>
</evidence>
<dbReference type="InterPro" id="IPR018247">
    <property type="entry name" value="EF_Hand_1_Ca_BS"/>
</dbReference>
<evidence type="ECO:0000313" key="2">
    <source>
        <dbReference type="EMBL" id="GAK56482.1"/>
    </source>
</evidence>
<evidence type="ECO:0000259" key="1">
    <source>
        <dbReference type="PROSITE" id="PS50104"/>
    </source>
</evidence>
<dbReference type="Gene3D" id="3.40.50.1460">
    <property type="match status" value="1"/>
</dbReference>
<sequence length="780" mass="88087">MDTPEIFISYTWQGESLKITEALDTFLQARGITVVRDNRDIGYKGLIKEYMQRLGQGKYVVVVLSDQYFTSKDCMFELLQLSRQEGFYDRIFPITVEGISIYEAEDLLRYARYWDEKIAHLQQEIKNTANITNLQGITDDLNLYVEIRQNIAKLIDFLRNINTHPLKGSNFDPLLKAIQSKIAQDQALSAAPEEVSRATEATTPAQSKTVVVMSGEGRRWACLIGANEYDEATLPSLAYPEANVDAFIRVLEDQQLGDFDQVVVLKGKTHTEIIREIKSLTGQLTLADLLLVYFTGYVLLDKEETGKLYLLGASSDPADLPGSAIELGRIKTFLDKSEAVQKMLILDCQYGGQTPPYHLTDPDLVQTQLGCARQGAYLISNAVQGAAGSAEPSASSLTQYLLEGLTTGKADLDQNGKVTVDEWYTYAQRQMVDRSLPEPLKWDPGTAGNWVVARTPGTSAQTAAMLPASLKRNYKYISDMFRDGSVIPFLGSEMVLPADPAAVAEASVNEPPLERELAQKMAEQAELLQTGQCHPLTVMSQYYQMQVVGARPLFYKQLKKLYPQHVRPGAIHRFLAQQDQPMVVITASYDTLLEQVFREHGKPYAVVTHIAYAEDEGNLGKVAVSYSDRPDNAEIGLSDELSIDLEKWWVFYKIQGTFDLFVKGLAGKEELDSIVISEEDYVAWLSRLSDQHRTIPTLFQRVFQQRLFLFLGYRMCDWNFRTLVHILRKDEKIRKVNAYAVRQNATDFERSYWKSKNVQILDFETSEFIQGLAEEMNIQL</sequence>
<dbReference type="EMBL" id="DF820464">
    <property type="protein sequence ID" value="GAK56482.1"/>
    <property type="molecule type" value="Genomic_DNA"/>
</dbReference>
<dbReference type="Gene3D" id="3.40.50.10140">
    <property type="entry name" value="Toll/interleukin-1 receptor homology (TIR) domain"/>
    <property type="match status" value="1"/>
</dbReference>
<dbReference type="eggNOG" id="COG1611">
    <property type="taxonomic scope" value="Bacteria"/>
</dbReference>
<dbReference type="PROSITE" id="PS00018">
    <property type="entry name" value="EF_HAND_1"/>
    <property type="match status" value="1"/>
</dbReference>
<name>A0A081BVX7_VECG1</name>
<gene>
    <name evidence="2" type="ORF">U27_03444</name>
</gene>
<accession>A0A081BVX7</accession>
<proteinExistence type="predicted"/>
<dbReference type="Pfam" id="PF13676">
    <property type="entry name" value="TIR_2"/>
    <property type="match status" value="1"/>
</dbReference>
<dbReference type="InterPro" id="IPR035897">
    <property type="entry name" value="Toll_tir_struct_dom_sf"/>
</dbReference>
<protein>
    <submittedName>
        <fullName evidence="2">TIR protein</fullName>
    </submittedName>
</protein>
<organism evidence="2">
    <name type="scientific">Vecturithrix granuli</name>
    <dbReference type="NCBI Taxonomy" id="1499967"/>
    <lineage>
        <taxon>Bacteria</taxon>
        <taxon>Candidatus Moduliflexota</taxon>
        <taxon>Candidatus Vecturitrichia</taxon>
        <taxon>Candidatus Vecturitrichales</taxon>
        <taxon>Candidatus Vecturitrichaceae</taxon>
        <taxon>Candidatus Vecturithrix</taxon>
    </lineage>
</organism>
<dbReference type="SUPFAM" id="SSF52200">
    <property type="entry name" value="Toll/Interleukin receptor TIR domain"/>
    <property type="match status" value="1"/>
</dbReference>
<dbReference type="GO" id="GO:0007165">
    <property type="term" value="P:signal transduction"/>
    <property type="evidence" value="ECO:0007669"/>
    <property type="project" value="InterPro"/>
</dbReference>
<dbReference type="InterPro" id="IPR000157">
    <property type="entry name" value="TIR_dom"/>
</dbReference>
<dbReference type="eggNOG" id="COG4249">
    <property type="taxonomic scope" value="Bacteria"/>
</dbReference>
<dbReference type="HOGENOM" id="CLU_358902_0_0_0"/>
<dbReference type="Proteomes" id="UP000030661">
    <property type="component" value="Unassembled WGS sequence"/>
</dbReference>
<dbReference type="STRING" id="1499967.U27_03444"/>
<keyword evidence="3" id="KW-1185">Reference proteome</keyword>
<reference evidence="2" key="1">
    <citation type="journal article" date="2015" name="PeerJ">
        <title>First genomic representation of candidate bacterial phylum KSB3 points to enhanced environmental sensing as a trigger of wastewater bulking.</title>
        <authorList>
            <person name="Sekiguchi Y."/>
            <person name="Ohashi A."/>
            <person name="Parks D.H."/>
            <person name="Yamauchi T."/>
            <person name="Tyson G.W."/>
            <person name="Hugenholtz P."/>
        </authorList>
    </citation>
    <scope>NUCLEOTIDE SEQUENCE [LARGE SCALE GENOMIC DNA]</scope>
</reference>